<accession>A0AAW1SB77</accession>
<feature type="region of interest" description="Disordered" evidence="1">
    <location>
        <begin position="199"/>
        <end position="229"/>
    </location>
</feature>
<proteinExistence type="predicted"/>
<keyword evidence="4" id="KW-1185">Reference proteome</keyword>
<dbReference type="Proteomes" id="UP001438707">
    <property type="component" value="Unassembled WGS sequence"/>
</dbReference>
<feature type="compositionally biased region" description="Basic and acidic residues" evidence="1">
    <location>
        <begin position="205"/>
        <end position="214"/>
    </location>
</feature>
<dbReference type="AlphaFoldDB" id="A0AAW1SB77"/>
<dbReference type="EMBL" id="JALJOS010000002">
    <property type="protein sequence ID" value="KAK9843331.1"/>
    <property type="molecule type" value="Genomic_DNA"/>
</dbReference>
<feature type="compositionally biased region" description="Polar residues" evidence="1">
    <location>
        <begin position="103"/>
        <end position="116"/>
    </location>
</feature>
<evidence type="ECO:0000256" key="1">
    <source>
        <dbReference type="SAM" id="MobiDB-lite"/>
    </source>
</evidence>
<keyword evidence="2" id="KW-1133">Transmembrane helix</keyword>
<feature type="transmembrane region" description="Helical" evidence="2">
    <location>
        <begin position="232"/>
        <end position="253"/>
    </location>
</feature>
<gene>
    <name evidence="3" type="ORF">WJX74_010467</name>
</gene>
<keyword evidence="2" id="KW-0812">Transmembrane</keyword>
<protein>
    <recommendedName>
        <fullName evidence="5">Ubiquitin-like domain-containing protein</fullName>
    </recommendedName>
</protein>
<comment type="caution">
    <text evidence="3">The sequence shown here is derived from an EMBL/GenBank/DDBJ whole genome shotgun (WGS) entry which is preliminary data.</text>
</comment>
<organism evidence="3 4">
    <name type="scientific">Apatococcus lobatus</name>
    <dbReference type="NCBI Taxonomy" id="904363"/>
    <lineage>
        <taxon>Eukaryota</taxon>
        <taxon>Viridiplantae</taxon>
        <taxon>Chlorophyta</taxon>
        <taxon>core chlorophytes</taxon>
        <taxon>Trebouxiophyceae</taxon>
        <taxon>Chlorellales</taxon>
        <taxon>Chlorellaceae</taxon>
        <taxon>Apatococcus</taxon>
    </lineage>
</organism>
<evidence type="ECO:0000313" key="3">
    <source>
        <dbReference type="EMBL" id="KAK9843331.1"/>
    </source>
</evidence>
<evidence type="ECO:0008006" key="5">
    <source>
        <dbReference type="Google" id="ProtNLM"/>
    </source>
</evidence>
<sequence length="265" mass="29034">MSAPTRGYGISTQDMKADRLVFVSLANAKPRRKLAVPVPDTFTWEQFLQQVATKLKISKVRELRLAASGEKIERLEDLQDIDELYVTEADAQIPNGSAGHLPISSNAPLPGPSSSHLGVAASPPQPSGNAMSPPPPAQPISRTISHDRRRPNAAFESEISPAAPGSSGREYEEDSKYARRPVSVRQSLSRWMPRFFPPSLPVTSRDVDKSHPASEGKSAGPGRKRRRKRQSLTARLGILFALMALLGTLLYMYGRLMPHLPALQQ</sequence>
<reference evidence="3 4" key="1">
    <citation type="journal article" date="2024" name="Nat. Commun.">
        <title>Phylogenomics reveals the evolutionary origins of lichenization in chlorophyte algae.</title>
        <authorList>
            <person name="Puginier C."/>
            <person name="Libourel C."/>
            <person name="Otte J."/>
            <person name="Skaloud P."/>
            <person name="Haon M."/>
            <person name="Grisel S."/>
            <person name="Petersen M."/>
            <person name="Berrin J.G."/>
            <person name="Delaux P.M."/>
            <person name="Dal Grande F."/>
            <person name="Keller J."/>
        </authorList>
    </citation>
    <scope>NUCLEOTIDE SEQUENCE [LARGE SCALE GENOMIC DNA]</scope>
    <source>
        <strain evidence="3 4">SAG 2145</strain>
    </source>
</reference>
<evidence type="ECO:0000256" key="2">
    <source>
        <dbReference type="SAM" id="Phobius"/>
    </source>
</evidence>
<name>A0AAW1SB77_9CHLO</name>
<evidence type="ECO:0000313" key="4">
    <source>
        <dbReference type="Proteomes" id="UP001438707"/>
    </source>
</evidence>
<feature type="region of interest" description="Disordered" evidence="1">
    <location>
        <begin position="96"/>
        <end position="180"/>
    </location>
</feature>
<keyword evidence="2" id="KW-0472">Membrane</keyword>